<dbReference type="InterPro" id="IPR029071">
    <property type="entry name" value="Ubiquitin-like_domsf"/>
</dbReference>
<dbReference type="CDD" id="cd17090">
    <property type="entry name" value="FERM_F1_TLN"/>
    <property type="match status" value="1"/>
</dbReference>
<dbReference type="GO" id="GO:0001726">
    <property type="term" value="C:ruffle"/>
    <property type="evidence" value="ECO:0007669"/>
    <property type="project" value="InterPro"/>
</dbReference>
<dbReference type="PROSITE" id="PS00661">
    <property type="entry name" value="FERM_2"/>
    <property type="match status" value="1"/>
</dbReference>
<dbReference type="InterPro" id="IPR054082">
    <property type="entry name" value="Talin_IBS2B"/>
</dbReference>
<keyword evidence="9" id="KW-1185">Reference proteome</keyword>
<keyword evidence="4" id="KW-0175">Coiled coil</keyword>
<feature type="coiled-coil region" evidence="4">
    <location>
        <begin position="2403"/>
        <end position="2430"/>
    </location>
</feature>
<organism evidence="10">
    <name type="scientific">Enterobius vermicularis</name>
    <name type="common">Human pinworm</name>
    <dbReference type="NCBI Taxonomy" id="51028"/>
    <lineage>
        <taxon>Eukaryota</taxon>
        <taxon>Metazoa</taxon>
        <taxon>Ecdysozoa</taxon>
        <taxon>Nematoda</taxon>
        <taxon>Chromadorea</taxon>
        <taxon>Rhabditida</taxon>
        <taxon>Spirurina</taxon>
        <taxon>Oxyuridomorpha</taxon>
        <taxon>Oxyuroidea</taxon>
        <taxon>Oxyuridae</taxon>
        <taxon>Enterobius</taxon>
    </lineage>
</organism>
<feature type="region of interest" description="Disordered" evidence="5">
    <location>
        <begin position="138"/>
        <end position="163"/>
    </location>
</feature>
<dbReference type="Gene3D" id="1.20.80.10">
    <property type="match status" value="1"/>
</dbReference>
<dbReference type="InterPro" id="IPR019748">
    <property type="entry name" value="FERM_central"/>
</dbReference>
<dbReference type="FunFam" id="1.20.1410.10:FF:000001">
    <property type="entry name" value="Talin 2"/>
    <property type="match status" value="1"/>
</dbReference>
<dbReference type="CDD" id="cd10569">
    <property type="entry name" value="FERM_C_Talin"/>
    <property type="match status" value="1"/>
</dbReference>
<dbReference type="CDD" id="cd17089">
    <property type="entry name" value="FERM_F0_TLN"/>
    <property type="match status" value="1"/>
</dbReference>
<keyword evidence="3" id="KW-0206">Cytoskeleton</keyword>
<accession>A0A0N4V441</accession>
<dbReference type="Pfam" id="PF08913">
    <property type="entry name" value="VBS"/>
    <property type="match status" value="1"/>
</dbReference>
<evidence type="ECO:0000256" key="3">
    <source>
        <dbReference type="ARBA" id="ARBA00023212"/>
    </source>
</evidence>
<dbReference type="InterPro" id="IPR002404">
    <property type="entry name" value="IRS_PTB"/>
</dbReference>
<dbReference type="SMART" id="SM00295">
    <property type="entry name" value="B41"/>
    <property type="match status" value="1"/>
</dbReference>
<dbReference type="SMART" id="SM00307">
    <property type="entry name" value="ILWEQ"/>
    <property type="match status" value="1"/>
</dbReference>
<dbReference type="GO" id="GO:0005737">
    <property type="term" value="C:cytoplasm"/>
    <property type="evidence" value="ECO:0007669"/>
    <property type="project" value="TreeGrafter"/>
</dbReference>
<dbReference type="InterPro" id="IPR036723">
    <property type="entry name" value="Alpha-catenin/vinculin-like_sf"/>
</dbReference>
<evidence type="ECO:0000313" key="9">
    <source>
        <dbReference type="Proteomes" id="UP000274131"/>
    </source>
</evidence>
<dbReference type="FunFam" id="1.20.80.10:FF:000007">
    <property type="entry name" value="Talin 2"/>
    <property type="match status" value="1"/>
</dbReference>
<dbReference type="InterPro" id="IPR035963">
    <property type="entry name" value="FERM_2"/>
</dbReference>
<dbReference type="GO" id="GO:0005200">
    <property type="term" value="F:structural constituent of cytoskeleton"/>
    <property type="evidence" value="ECO:0007669"/>
    <property type="project" value="InterPro"/>
</dbReference>
<dbReference type="PROSITE" id="PS50057">
    <property type="entry name" value="FERM_3"/>
    <property type="match status" value="1"/>
</dbReference>
<dbReference type="GO" id="GO:0005925">
    <property type="term" value="C:focal adhesion"/>
    <property type="evidence" value="ECO:0007669"/>
    <property type="project" value="InterPro"/>
</dbReference>
<dbReference type="SUPFAM" id="SSF54236">
    <property type="entry name" value="Ubiquitin-like"/>
    <property type="match status" value="1"/>
</dbReference>
<comment type="subcellular location">
    <subcellularLocation>
        <location evidence="1">Cytoplasm</location>
        <location evidence="1">Cytoskeleton</location>
    </subcellularLocation>
</comment>
<dbReference type="GO" id="GO:0051015">
    <property type="term" value="F:actin filament binding"/>
    <property type="evidence" value="ECO:0007669"/>
    <property type="project" value="InterPro"/>
</dbReference>
<feature type="domain" description="FERM" evidence="6">
    <location>
        <begin position="92"/>
        <end position="426"/>
    </location>
</feature>
<dbReference type="InterPro" id="IPR015224">
    <property type="entry name" value="Talin_cent"/>
</dbReference>
<dbReference type="EMBL" id="UXUI01007893">
    <property type="protein sequence ID" value="VDD89810.1"/>
    <property type="molecule type" value="Genomic_DNA"/>
</dbReference>
<gene>
    <name evidence="8" type="ORF">EVEC_LOCUS4561</name>
</gene>
<dbReference type="Gene3D" id="1.20.1420.10">
    <property type="entry name" value="Talin, central domain"/>
    <property type="match status" value="7"/>
</dbReference>
<dbReference type="InterPro" id="IPR014352">
    <property type="entry name" value="FERM/acyl-CoA-bd_prot_sf"/>
</dbReference>
<dbReference type="CDD" id="cd12150">
    <property type="entry name" value="talin-RS"/>
    <property type="match status" value="1"/>
</dbReference>
<dbReference type="FunFam" id="1.20.1420.10:FF:000002">
    <property type="entry name" value="Talin 2"/>
    <property type="match status" value="1"/>
</dbReference>
<dbReference type="InterPro" id="IPR011993">
    <property type="entry name" value="PH-like_dom_sf"/>
</dbReference>
<dbReference type="Pfam" id="PF02174">
    <property type="entry name" value="IRS"/>
    <property type="match status" value="1"/>
</dbReference>
<dbReference type="InterPro" id="IPR035964">
    <property type="entry name" value="I/LWEQ_dom_sf"/>
</dbReference>
<dbReference type="WBParaSite" id="EVEC_0000485301-mRNA-1">
    <property type="protein sequence ID" value="EVEC_0000485301-mRNA-1"/>
    <property type="gene ID" value="EVEC_0000485301"/>
</dbReference>
<dbReference type="InterPro" id="IPR015009">
    <property type="entry name" value="Vinculin-bd_dom"/>
</dbReference>
<dbReference type="GO" id="GO:0098609">
    <property type="term" value="P:cell-cell adhesion"/>
    <property type="evidence" value="ECO:0007669"/>
    <property type="project" value="TreeGrafter"/>
</dbReference>
<evidence type="ECO:0000256" key="2">
    <source>
        <dbReference type="ARBA" id="ARBA00022490"/>
    </source>
</evidence>
<dbReference type="Gene3D" id="3.10.20.90">
    <property type="entry name" value="Phosphatidylinositol 3-kinase Catalytic Subunit, Chain A, domain 1"/>
    <property type="match status" value="2"/>
</dbReference>
<dbReference type="GO" id="GO:0030036">
    <property type="term" value="P:actin cytoskeleton organization"/>
    <property type="evidence" value="ECO:0007669"/>
    <property type="project" value="TreeGrafter"/>
</dbReference>
<dbReference type="Pfam" id="PF21896">
    <property type="entry name" value="Talin_IBS2B"/>
    <property type="match status" value="1"/>
</dbReference>
<dbReference type="InterPro" id="IPR002558">
    <property type="entry name" value="ILWEQ_dom"/>
</dbReference>
<dbReference type="FunFam" id="2.30.29.30:FF:000028">
    <property type="entry name" value="Talin 2"/>
    <property type="match status" value="1"/>
</dbReference>
<dbReference type="SUPFAM" id="SSF47031">
    <property type="entry name" value="Second domain of FERM"/>
    <property type="match status" value="1"/>
</dbReference>
<dbReference type="Pfam" id="PF09141">
    <property type="entry name" value="Talin_middle"/>
    <property type="match status" value="1"/>
</dbReference>
<dbReference type="GO" id="GO:0005856">
    <property type="term" value="C:cytoskeleton"/>
    <property type="evidence" value="ECO:0007669"/>
    <property type="project" value="UniProtKB-SubCell"/>
</dbReference>
<name>A0A0N4V441_ENTVE</name>
<evidence type="ECO:0000259" key="6">
    <source>
        <dbReference type="PROSITE" id="PS50057"/>
    </source>
</evidence>
<dbReference type="InterPro" id="IPR032425">
    <property type="entry name" value="FERM_f0"/>
</dbReference>
<proteinExistence type="predicted"/>
<dbReference type="GO" id="GO:0005886">
    <property type="term" value="C:plasma membrane"/>
    <property type="evidence" value="ECO:0007669"/>
    <property type="project" value="TreeGrafter"/>
</dbReference>
<dbReference type="SUPFAM" id="SSF50729">
    <property type="entry name" value="PH domain-like"/>
    <property type="match status" value="1"/>
</dbReference>
<dbReference type="Gene3D" id="2.30.29.30">
    <property type="entry name" value="Pleckstrin-homology domain (PH domain)/Phosphotyrosine-binding domain (PTB)"/>
    <property type="match status" value="1"/>
</dbReference>
<dbReference type="OrthoDB" id="10262320at2759"/>
<sequence>MGVITLNVVWSSRPNEQPTVKKAMQFEPSTLVFDACKIIREKITDNNLNPKEYGLFRLEDDPTKCVWMENGRPLEYYLVRNGDTVEYKKKIRALKVKMLDGSIKTVMVDESQPVSELMLVICSKIGISNHDEYSLVQVRQPSEDESKPSTVTKEEKRSKSEEKGLAFGTLGRNKEKRMEQLRAKLHTDEELMWLNHGKTLREQSVGDEEILVLRRKYFFSDTNVDCRDPVQLNLLYEQCKLGILQGTHPVRREMACDLAALQCQIQYGDIHDIQENRFRSNVDLREILPKEYAKSKDNEKRIIESYKELAGKSELDAKSKYVHLCRSLVTYGVTFFVVKEKMKGKNKLVPRLLGVNKECVMRVDEKTKEVLQEWPLEQVRRWAASPKTFTLDFGDYQEGYYAVQTADGEKIAQLIAGYIDIILKKKRTRDHFGVEGDEGSTMLEDVVAPARATLVAHGQVGEGFAVEGNVAIPGVLRTPGVAGTGQRSVLDGAQYGAVSGQILQQQISKGQRARIVNSQERAQRALIGTIEASIRAVEQAEEEMQKPIEIELPRFTDDPQSRRWVETKVEVEKQKVGDQLAQMGAATAQVVQLTAVPDEIDSRVGNAIATIGSNLPEMGRGVRELAAVMPDKQRAGDLVGAARRLCGAFSDFLTTVNPEHEEKRTTVLAAAGRVGDMSQAVMETMESPTQEAREFHDHLVLRAKNVATSTAQLVLRAKTISAKCEQPALQDKVIHSATQCAFATSQLVACARVVAPTIESPACQDQLTNAAKQVAKAVEELLVDARAACERSTDDGQRLFSDIHDAARQVTTALDDLLLHVKTSPKQTKSSQEVYEYEKILNQSRKIITYQGPTEDMIRQGESAIRHSRILVNQIEAEADRTPENRDRLLDAARSVARATSNMIDATKECQSHPQAVESQMALRSAAENLVTVTSEATSEQQSRRIMEHLEQAAKQTATAATQTIVAANACHQHIQSRTVTETLIVECQETAERVPPLIASIKDSQGAHTASEKFRAQSNLIRDTTQVLKPATRLVEVARQTVPSVMDQHVATHLQSTSQQLSVHLAELRVGSTLTQMISAASTGDRQHIGASAVDAAQSLRSFTSAVHGVCATRKDTPISKFIVNARSVVSDSGRVFDRVREKAPQTVMTEATRTATTSLRQCLACLPDNQHVEKAIELIQTFKVSETAVPVDLRGSASRLIESSSQLAVKLDTAQQAAAVEVFVRSYTEFHTAVTQSIQQQPNAAERQQCLGHLENARKEAVNVVSHSHTVSIDSSNAAALQSLLESTRSLTESVNAIVEILGREAPWQRECDAALRQIQSIRHILDRADLPMNNEGYYESLDSVTEQAKRLGAGMTGIARHAKMQDAHALCDSVKTAANAVCGLAEGAAQSAYLVGVAEARSQPGRAAVIDITRCGRTVQLVKRICERIQRSEYTQQQLLDDATVVAKHTSTLANLCREASERTSNVSVKKQFINCARDVASSAALLITSVKQLDTSFNEQNQRECSNAAVSLYTAADQLETYVDNPDFAPVPAKISIAGQNAQRQVLVSGRQMLDASCEMITTAKELAASPTDAQTWQQLADNSNVVSESIKRLVSAIRQEAPGQADLEQAIAKLRHLITQIDRASLDAAQDQLPRSAVTEQVVHQQILHACQSLYDRIESLRDAAVGRSEGLGHAVREHMAAIEPLVQSSIQSASITYDSKAQSVVFDQCKTVVEAELEMVYACKDAGGNPKARDLHIAVDKSAANLREAITDLQRNVSRMASEAGVIHGVVENISRSIALTDEVTSTAMGSFTDAQTRMIGALEDIQRIATDMPLTAPESLGPLALKLSERYSELASDSRLAIATLSSPNLAQKLRVAVQKLGTSCIELSVVERGQEVLATLHEGSKGTQACINAANTVSGIIGDLDTTIMFATAGTLNPQRGNEKFADHKEGILKTAKALVEDTKALVAGAASNQEQLAVAAQNAVRTIVNLSDAVKSGAVSLLSDNAEAQVMVIHAVRDVAAALSNLIQATKNASGRSLYDPAMNNLKEAAKVMVTNVTSLLKTVKAVEDEHQRGARALEAAVEAIAQEVRLYDSGEAPSRGAATAEDVIRSTKQLTVAAAKAASAAQTMQQTDIIAAANLGRQAVCDLLATTRAAAQSADSVDARYRTLDCGREVALQAVRDLVSCGELLKGDSWVDPGDPAAAAENELMGAATLIEAASLKLSKLKPREIHAITQLLNWIIGMEVFQKVSADSLSFDEQVLSAAMAIASAVQLLVKAASAAQRELVAQGRLEPRPAFSSDDYQWSEGLISAARLVAAAVHQLCEAANALVQGHSSEEKLISAAKQVASTTAQLLVACRVKSDLDSQAMQRLQSAGHAVKTATEHLVTAARSAIHEDERALVISQRMVSGIAQVMDAQEQVLRKERELSEARGKLAALNKARYGRGASPAHDN</sequence>
<dbReference type="STRING" id="51028.A0A0N4V441"/>
<dbReference type="InterPro" id="IPR000299">
    <property type="entry name" value="FERM_domain"/>
</dbReference>
<dbReference type="InterPro" id="IPR054060">
    <property type="entry name" value="TLN1-like_RS"/>
</dbReference>
<dbReference type="CDD" id="cd14473">
    <property type="entry name" value="FERM_B-lobe"/>
    <property type="match status" value="1"/>
</dbReference>
<dbReference type="InterPro" id="IPR019747">
    <property type="entry name" value="FERM_CS"/>
</dbReference>
<dbReference type="InterPro" id="IPR036476">
    <property type="entry name" value="Talin_cent_sf"/>
</dbReference>
<dbReference type="GO" id="GO:0005178">
    <property type="term" value="F:integrin binding"/>
    <property type="evidence" value="ECO:0007669"/>
    <property type="project" value="TreeGrafter"/>
</dbReference>
<dbReference type="SMART" id="SM01244">
    <property type="entry name" value="IRS"/>
    <property type="match status" value="1"/>
</dbReference>
<feature type="compositionally biased region" description="Basic and acidic residues" evidence="5">
    <location>
        <begin position="141"/>
        <end position="163"/>
    </location>
</feature>
<dbReference type="SUPFAM" id="SSF47220">
    <property type="entry name" value="alpha-catenin/vinculin-like"/>
    <property type="match status" value="3"/>
</dbReference>
<dbReference type="Pfam" id="PF25177">
    <property type="entry name" value="Talin_VBS2"/>
    <property type="match status" value="1"/>
</dbReference>
<dbReference type="SUPFAM" id="SSF109880">
    <property type="entry name" value="A middle domain of Talin 1"/>
    <property type="match status" value="1"/>
</dbReference>
<dbReference type="SUPFAM" id="SSF109885">
    <property type="entry name" value="I/LWEQ domain"/>
    <property type="match status" value="4"/>
</dbReference>
<evidence type="ECO:0000256" key="1">
    <source>
        <dbReference type="ARBA" id="ARBA00004245"/>
    </source>
</evidence>
<dbReference type="PANTHER" id="PTHR19981">
    <property type="entry name" value="TALIN"/>
    <property type="match status" value="1"/>
</dbReference>
<dbReference type="Gene3D" id="1.20.120.230">
    <property type="entry name" value="Alpha-catenin/vinculin-like"/>
    <property type="match status" value="3"/>
</dbReference>
<dbReference type="Gene3D" id="1.20.1410.10">
    <property type="entry name" value="I/LWEQ domain"/>
    <property type="match status" value="1"/>
</dbReference>
<evidence type="ECO:0000256" key="4">
    <source>
        <dbReference type="SAM" id="Coils"/>
    </source>
</evidence>
<reference evidence="8 9" key="2">
    <citation type="submission" date="2018-10" db="EMBL/GenBank/DDBJ databases">
        <authorList>
            <consortium name="Pathogen Informatics"/>
        </authorList>
    </citation>
    <scope>NUCLEOTIDE SEQUENCE [LARGE SCALE GENOMIC DNA]</scope>
</reference>
<dbReference type="Pfam" id="PF21692">
    <property type="entry name" value="Talin_R4"/>
    <property type="match status" value="2"/>
</dbReference>
<feature type="domain" description="I/LWEQ" evidence="7">
    <location>
        <begin position="2182"/>
        <end position="2435"/>
    </location>
</feature>
<dbReference type="InterPro" id="IPR037438">
    <property type="entry name" value="Talin1/2-RS"/>
</dbReference>
<dbReference type="Pfam" id="PF01608">
    <property type="entry name" value="I_LWEQ"/>
    <property type="match status" value="1"/>
</dbReference>
<evidence type="ECO:0000313" key="10">
    <source>
        <dbReference type="WBParaSite" id="EVEC_0000485301-mRNA-1"/>
    </source>
</evidence>
<dbReference type="Pfam" id="PF21865">
    <property type="entry name" value="TLN1-like_RS"/>
    <property type="match status" value="2"/>
</dbReference>
<dbReference type="InterPro" id="IPR057346">
    <property type="entry name" value="Talin1/2_VBS2"/>
</dbReference>
<dbReference type="PANTHER" id="PTHR19981:SF1">
    <property type="entry name" value="RHEA, ISOFORM B"/>
    <property type="match status" value="1"/>
</dbReference>
<evidence type="ECO:0000256" key="5">
    <source>
        <dbReference type="SAM" id="MobiDB-lite"/>
    </source>
</evidence>
<dbReference type="PROSITE" id="PS50945">
    <property type="entry name" value="I_LWEQ"/>
    <property type="match status" value="1"/>
</dbReference>
<evidence type="ECO:0000313" key="8">
    <source>
        <dbReference type="EMBL" id="VDD89810.1"/>
    </source>
</evidence>
<keyword evidence="2" id="KW-0963">Cytoplasm</keyword>
<evidence type="ECO:0000259" key="7">
    <source>
        <dbReference type="PROSITE" id="PS50945"/>
    </source>
</evidence>
<dbReference type="Proteomes" id="UP000274131">
    <property type="component" value="Unassembled WGS sequence"/>
</dbReference>
<dbReference type="InterPro" id="IPR049108">
    <property type="entry name" value="Talin_R4"/>
</dbReference>
<reference evidence="10" key="1">
    <citation type="submission" date="2017-02" db="UniProtKB">
        <authorList>
            <consortium name="WormBaseParasite"/>
        </authorList>
    </citation>
    <scope>IDENTIFICATION</scope>
</reference>
<protein>
    <submittedName>
        <fullName evidence="10">FERM domain-containing protein</fullName>
    </submittedName>
</protein>
<dbReference type="InterPro" id="IPR019749">
    <property type="entry name" value="Band_41_domain"/>
</dbReference>
<dbReference type="Pfam" id="PF16511">
    <property type="entry name" value="FERM_f0"/>
    <property type="match status" value="1"/>
</dbReference>